<dbReference type="Proteomes" id="UP000070560">
    <property type="component" value="Chromosome"/>
</dbReference>
<protein>
    <submittedName>
        <fullName evidence="2">Uncharacterized protein</fullName>
    </submittedName>
</protein>
<feature type="compositionally biased region" description="Basic and acidic residues" evidence="1">
    <location>
        <begin position="214"/>
        <end position="223"/>
    </location>
</feature>
<keyword evidence="3" id="KW-1185">Reference proteome</keyword>
<accession>A0A7U4QK19</accession>
<reference evidence="2 3" key="1">
    <citation type="submission" date="2015-10" db="EMBL/GenBank/DDBJ databases">
        <title>Candidatus Desulfofervidus auxilii, a hydrogenotrophic sulfate-reducing bacterium involved in the thermophilic anaerobic oxidation of methane.</title>
        <authorList>
            <person name="Krukenberg V."/>
            <person name="Richter M."/>
            <person name="Wegener G."/>
        </authorList>
    </citation>
    <scope>NUCLEOTIDE SEQUENCE [LARGE SCALE GENOMIC DNA]</scope>
    <source>
        <strain evidence="2 3">HS1</strain>
    </source>
</reference>
<evidence type="ECO:0000313" key="3">
    <source>
        <dbReference type="Proteomes" id="UP000070560"/>
    </source>
</evidence>
<proteinExistence type="predicted"/>
<dbReference type="KEGG" id="daw:HS1_000981"/>
<organism evidence="2 3">
    <name type="scientific">Desulfofervidus auxilii</name>
    <dbReference type="NCBI Taxonomy" id="1621989"/>
    <lineage>
        <taxon>Bacteria</taxon>
        <taxon>Pseudomonadati</taxon>
        <taxon>Thermodesulfobacteriota</taxon>
        <taxon>Candidatus Desulfofervidia</taxon>
        <taxon>Candidatus Desulfofervidales</taxon>
        <taxon>Candidatus Desulfofervidaceae</taxon>
        <taxon>Candidatus Desulfofervidus</taxon>
    </lineage>
</organism>
<dbReference type="EMBL" id="CP013015">
    <property type="protein sequence ID" value="AMM40785.1"/>
    <property type="molecule type" value="Genomic_DNA"/>
</dbReference>
<evidence type="ECO:0000256" key="1">
    <source>
        <dbReference type="SAM" id="MobiDB-lite"/>
    </source>
</evidence>
<feature type="region of interest" description="Disordered" evidence="1">
    <location>
        <begin position="214"/>
        <end position="242"/>
    </location>
</feature>
<name>A0A7U4QK19_DESA2</name>
<dbReference type="AlphaFoldDB" id="A0A7U4QK19"/>
<sequence length="242" mass="27897">MSFQSRIKSKGIFSDELAILEKVNKEKAVFFKELSGECQKDRLSHIARSLAVKGLVDLCVTKRKASRKSRSDFMLVSPEKEKVKLEAILQNPKVLEKAYDDYLEELREISPHAQVLPYKMKVPLTLEHFKELMEKKYLYLHKRGLPEKNMKVEGIAANEKGRAFEAFMKQTLTDIVEKMNKEEISPSKALKEITKFKEVCYARFNELFVSSSRLEHGKGHDPQHSPGGREGNIEQIDQRKAQ</sequence>
<dbReference type="RefSeq" id="WP_066061771.1">
    <property type="nucleotide sequence ID" value="NZ_CP013015.1"/>
</dbReference>
<gene>
    <name evidence="2" type="ORF">HS1_000981</name>
</gene>
<evidence type="ECO:0000313" key="2">
    <source>
        <dbReference type="EMBL" id="AMM40785.1"/>
    </source>
</evidence>